<organism evidence="1 2">
    <name type="scientific">Actinoallomurus iriomotensis</name>
    <dbReference type="NCBI Taxonomy" id="478107"/>
    <lineage>
        <taxon>Bacteria</taxon>
        <taxon>Bacillati</taxon>
        <taxon>Actinomycetota</taxon>
        <taxon>Actinomycetes</taxon>
        <taxon>Streptosporangiales</taxon>
        <taxon>Thermomonosporaceae</taxon>
        <taxon>Actinoallomurus</taxon>
    </lineage>
</organism>
<evidence type="ECO:0000313" key="2">
    <source>
        <dbReference type="Proteomes" id="UP001165074"/>
    </source>
</evidence>
<dbReference type="AlphaFoldDB" id="A0A9W6SG38"/>
<dbReference type="EMBL" id="BSTK01000026">
    <property type="protein sequence ID" value="GLY92230.1"/>
    <property type="molecule type" value="Genomic_DNA"/>
</dbReference>
<dbReference type="InterPro" id="IPR011051">
    <property type="entry name" value="RmlC_Cupin_sf"/>
</dbReference>
<sequence>MVVAGVEHAFRNTGETPTTILWVYDSAHVTRTFVATDETVEHLSEADRMVADD</sequence>
<evidence type="ECO:0000313" key="1">
    <source>
        <dbReference type="EMBL" id="GLY92230.1"/>
    </source>
</evidence>
<accession>A0A9W6SG38</accession>
<dbReference type="Proteomes" id="UP001165074">
    <property type="component" value="Unassembled WGS sequence"/>
</dbReference>
<comment type="caution">
    <text evidence="1">The sequence shown here is derived from an EMBL/GenBank/DDBJ whole genome shotgun (WGS) entry which is preliminary data.</text>
</comment>
<protein>
    <submittedName>
        <fullName evidence="1">Uncharacterized protein</fullName>
    </submittedName>
</protein>
<name>A0A9W6SG38_9ACTN</name>
<proteinExistence type="predicted"/>
<reference evidence="1" key="1">
    <citation type="submission" date="2023-03" db="EMBL/GenBank/DDBJ databases">
        <title>Actinoallomurus iriomotensis NBRC 103684.</title>
        <authorList>
            <person name="Ichikawa N."/>
            <person name="Sato H."/>
            <person name="Tonouchi N."/>
        </authorList>
    </citation>
    <scope>NUCLEOTIDE SEQUENCE</scope>
    <source>
        <strain evidence="1">NBRC 103684</strain>
    </source>
</reference>
<gene>
    <name evidence="1" type="ORF">Airi02_101580</name>
</gene>
<dbReference type="InterPro" id="IPR014710">
    <property type="entry name" value="RmlC-like_jellyroll"/>
</dbReference>
<keyword evidence="2" id="KW-1185">Reference proteome</keyword>
<dbReference type="SUPFAM" id="SSF51182">
    <property type="entry name" value="RmlC-like cupins"/>
    <property type="match status" value="1"/>
</dbReference>
<dbReference type="Gene3D" id="2.60.120.10">
    <property type="entry name" value="Jelly Rolls"/>
    <property type="match status" value="1"/>
</dbReference>